<keyword evidence="1" id="KW-0472">Membrane</keyword>
<gene>
    <name evidence="3" type="ORF">FNV44_05455</name>
</gene>
<keyword evidence="1" id="KW-0812">Transmembrane</keyword>
<organism evidence="3 4">
    <name type="scientific">Acholeplasma laidlawii</name>
    <dbReference type="NCBI Taxonomy" id="2148"/>
    <lineage>
        <taxon>Bacteria</taxon>
        <taxon>Bacillati</taxon>
        <taxon>Mycoplasmatota</taxon>
        <taxon>Mollicutes</taxon>
        <taxon>Acholeplasmatales</taxon>
        <taxon>Acholeplasmataceae</taxon>
        <taxon>Acholeplasma</taxon>
    </lineage>
</organism>
<comment type="caution">
    <text evidence="3">The sequence shown here is derived from an EMBL/GenBank/DDBJ whole genome shotgun (WGS) entry which is preliminary data.</text>
</comment>
<dbReference type="GeneID" id="41339317"/>
<name>A0A553IG27_ACHLA</name>
<accession>A0A553IG27</accession>
<keyword evidence="1" id="KW-1133">Transmembrane helix</keyword>
<reference evidence="3 4" key="1">
    <citation type="submission" date="2019-07" db="EMBL/GenBank/DDBJ databases">
        <title>Genome sequence of Acholeplasma laidlawii strain with increased resistance to erythromycin.</title>
        <authorList>
            <person name="Medvedeva E.S."/>
            <person name="Baranova N.B."/>
            <person name="Siniagina M.N."/>
            <person name="Mouzykantov A."/>
            <person name="Chernova O.A."/>
            <person name="Chernov V.M."/>
        </authorList>
    </citation>
    <scope>NUCLEOTIDE SEQUENCE [LARGE SCALE GENOMIC DNA]</scope>
    <source>
        <strain evidence="3 4">PG8REry</strain>
    </source>
</reference>
<evidence type="ECO:0000313" key="4">
    <source>
        <dbReference type="Proteomes" id="UP000315938"/>
    </source>
</evidence>
<protein>
    <submittedName>
        <fullName evidence="3">NERD domain-containing protein</fullName>
    </submittedName>
</protein>
<evidence type="ECO:0000259" key="2">
    <source>
        <dbReference type="PROSITE" id="PS50965"/>
    </source>
</evidence>
<dbReference type="EMBL" id="VKID01000002">
    <property type="protein sequence ID" value="TRX99154.1"/>
    <property type="molecule type" value="Genomic_DNA"/>
</dbReference>
<dbReference type="InterPro" id="IPR011528">
    <property type="entry name" value="NERD"/>
</dbReference>
<dbReference type="Pfam" id="PF08378">
    <property type="entry name" value="NERD"/>
    <property type="match status" value="1"/>
</dbReference>
<proteinExistence type="predicted"/>
<sequence>MARRKKKQADIVDVFVGVASLLVTLTIFTINLLIKIICFIYDVITIYQSGYKKKSGNGFFKTYFNKGHMGEFRLYRKLKRLVKEDEIYTNIYLPGLNTTHTELDLLVVSKKGLIVYEVKNYGGYIYGSKLDTYWTQVLNYFSKHKFYNPLRQNYAHHKALENYLTIPFESVYPVVSFSNRSKLSKIQVDSTSPVMQTKNTIKYTKDILSHGPDIFSDDMLNEIKSRLNSAILKDQSTKTNHVSEVSQLIQK</sequence>
<dbReference type="AlphaFoldDB" id="A0A553IG27"/>
<dbReference type="Proteomes" id="UP000315938">
    <property type="component" value="Unassembled WGS sequence"/>
</dbReference>
<evidence type="ECO:0000256" key="1">
    <source>
        <dbReference type="SAM" id="Phobius"/>
    </source>
</evidence>
<dbReference type="PROSITE" id="PS50965">
    <property type="entry name" value="NERD"/>
    <property type="match status" value="1"/>
</dbReference>
<evidence type="ECO:0000313" key="3">
    <source>
        <dbReference type="EMBL" id="TRX99154.1"/>
    </source>
</evidence>
<dbReference type="RefSeq" id="WP_012243108.1">
    <property type="nucleotide sequence ID" value="NZ_JACAOE010000002.1"/>
</dbReference>
<feature type="domain" description="NERD" evidence="2">
    <location>
        <begin position="66"/>
        <end position="183"/>
    </location>
</feature>
<dbReference type="OMA" id="NPIWQNK"/>
<feature type="transmembrane region" description="Helical" evidence="1">
    <location>
        <begin position="12"/>
        <end position="34"/>
    </location>
</feature>